<feature type="DNA-binding region" description="OmpR/PhoB-type" evidence="3">
    <location>
        <begin position="1"/>
        <end position="91"/>
    </location>
</feature>
<evidence type="ECO:0000256" key="3">
    <source>
        <dbReference type="PROSITE-ProRule" id="PRU01091"/>
    </source>
</evidence>
<dbReference type="Pfam" id="PF03704">
    <property type="entry name" value="BTAD"/>
    <property type="match status" value="1"/>
</dbReference>
<dbReference type="SUPFAM" id="SSF46894">
    <property type="entry name" value="C-terminal effector domain of the bipartite response regulators"/>
    <property type="match status" value="1"/>
</dbReference>
<evidence type="ECO:0000256" key="1">
    <source>
        <dbReference type="ARBA" id="ARBA00005820"/>
    </source>
</evidence>
<evidence type="ECO:0000313" key="6">
    <source>
        <dbReference type="Proteomes" id="UP000580861"/>
    </source>
</evidence>
<dbReference type="InterPro" id="IPR011990">
    <property type="entry name" value="TPR-like_helical_dom_sf"/>
</dbReference>
<dbReference type="InterPro" id="IPR027417">
    <property type="entry name" value="P-loop_NTPase"/>
</dbReference>
<proteinExistence type="inferred from homology"/>
<dbReference type="PANTHER" id="PTHR47691">
    <property type="entry name" value="REGULATOR-RELATED"/>
    <property type="match status" value="1"/>
</dbReference>
<gene>
    <name evidence="5" type="ORF">HDA45_000369</name>
</gene>
<dbReference type="Pfam" id="PF00486">
    <property type="entry name" value="Trans_reg_C"/>
    <property type="match status" value="1"/>
</dbReference>
<dbReference type="EMBL" id="JACHMX010000001">
    <property type="protein sequence ID" value="MBB5850282.1"/>
    <property type="molecule type" value="Genomic_DNA"/>
</dbReference>
<dbReference type="GO" id="GO:0006355">
    <property type="term" value="P:regulation of DNA-templated transcription"/>
    <property type="evidence" value="ECO:0007669"/>
    <property type="project" value="InterPro"/>
</dbReference>
<name>A0A841AVC3_9PSEU</name>
<dbReference type="Gene3D" id="1.25.40.10">
    <property type="entry name" value="Tetratricopeptide repeat domain"/>
    <property type="match status" value="2"/>
</dbReference>
<dbReference type="SMART" id="SM00862">
    <property type="entry name" value="Trans_reg_C"/>
    <property type="match status" value="1"/>
</dbReference>
<dbReference type="GO" id="GO:0043531">
    <property type="term" value="F:ADP binding"/>
    <property type="evidence" value="ECO:0007669"/>
    <property type="project" value="InterPro"/>
</dbReference>
<accession>A0A841AVC3</accession>
<dbReference type="InterPro" id="IPR001867">
    <property type="entry name" value="OmpR/PhoB-type_DNA-bd"/>
</dbReference>
<evidence type="ECO:0000256" key="2">
    <source>
        <dbReference type="ARBA" id="ARBA00023125"/>
    </source>
</evidence>
<dbReference type="AlphaFoldDB" id="A0A841AVC3"/>
<evidence type="ECO:0000259" key="4">
    <source>
        <dbReference type="PROSITE" id="PS51755"/>
    </source>
</evidence>
<dbReference type="PROSITE" id="PS51755">
    <property type="entry name" value="OMPR_PHOB"/>
    <property type="match status" value="1"/>
</dbReference>
<dbReference type="InterPro" id="IPR036388">
    <property type="entry name" value="WH-like_DNA-bd_sf"/>
</dbReference>
<dbReference type="RefSeq" id="WP_184891564.1">
    <property type="nucleotide sequence ID" value="NZ_JACHMX010000001.1"/>
</dbReference>
<keyword evidence="2 3" id="KW-0238">DNA-binding</keyword>
<dbReference type="Gene3D" id="3.40.50.300">
    <property type="entry name" value="P-loop containing nucleotide triphosphate hydrolases"/>
    <property type="match status" value="1"/>
</dbReference>
<sequence>MRFGVLGPLSVWAADGTLVRVPELKVRALLAALLLHEGRPVSTDRLLDSLWGEDQPGNPANTLQTKVSQLRRALGDRALVAYGPTGYSLASTAVDAVEFGTLFSAALASRDLRTRADLLTDALALWRGPAYADFRDTFAYGSAVRLDEQRLTALEEQAEVRLALGEHQRLADELSELVARHPLRERLRAAHLRALYRAGRQSEALAGYTDLRERLADELGLDPGPDLMALHRAILNQDLGLPPVAVPFTSSLPAQVTSLIGREGEVARLHELLEEERLVTLTGPGGVGKTRLALAAASEAVFPDGVWLVELAGSDGRVAELVAAVLGVRDETSAPPQVPVPEVADRLADALRTRRLLLVLDNCEHLIEEAAAVAATLLRAAPGVRVLATSREPLALPAETVFVVPPLDRAAAFDLFAERAGVPLDAGDVHWAEAVCARLDGLPLALELAAVRVRALGVRGVAERLDDRFRLLGGSSRGRPARQQTLRAVIDWSWEQLTEEQRAGMLALAVHPGGCTLEAAEAVGVDLDLLDQLVNRSMVTGAPRYRLLESVTAYCLERLDADASVFELRDRYYTGLAERAAPHLYSGGQRQWLARLDEEDLNLRAVLDRAAPSRLVQALTWYWYLRGRHQEGYRRTKGTAWGAGFALLSGAGRVEGPVFADARSRWFLAHAHLHFGDVEAASGLLDEALAEFRARGDRWGEAAALASRTKLAMFRGDFALAATSGEQSIDLFGELGDRWGHLQASDMLGYLAEVTGDHARARRLHSEGLRIAEDLGLRTDVSYRLSSLGRVALLTGDLKRSTDLHEQGMRVAAEQANRFAEEFARVGLALVARRSGELDRAETLLRESLNWNRRLETEFGVPFYGVTLILAELGFVAAARGETAVARRLHTRGLNAAREVGDPRSVALALEGLAEVEALEGSPVEAARLLGEAEDLRASVGAPLPPAERGDVDRIRSLIRP</sequence>
<evidence type="ECO:0000313" key="5">
    <source>
        <dbReference type="EMBL" id="MBB5850282.1"/>
    </source>
</evidence>
<dbReference type="PRINTS" id="PR00364">
    <property type="entry name" value="DISEASERSIST"/>
</dbReference>
<comment type="similarity">
    <text evidence="1">Belongs to the AfsR/DnrI/RedD regulatory family.</text>
</comment>
<keyword evidence="6" id="KW-1185">Reference proteome</keyword>
<dbReference type="CDD" id="cd15831">
    <property type="entry name" value="BTAD"/>
    <property type="match status" value="1"/>
</dbReference>
<feature type="domain" description="OmpR/PhoB-type" evidence="4">
    <location>
        <begin position="1"/>
        <end position="91"/>
    </location>
</feature>
<comment type="caution">
    <text evidence="5">The sequence shown here is derived from an EMBL/GenBank/DDBJ whole genome shotgun (WGS) entry which is preliminary data.</text>
</comment>
<dbReference type="InterPro" id="IPR002182">
    <property type="entry name" value="NB-ARC"/>
</dbReference>
<reference evidence="5 6" key="1">
    <citation type="submission" date="2020-08" db="EMBL/GenBank/DDBJ databases">
        <title>Sequencing the genomes of 1000 actinobacteria strains.</title>
        <authorList>
            <person name="Klenk H.-P."/>
        </authorList>
    </citation>
    <scope>NUCLEOTIDE SEQUENCE [LARGE SCALE GENOMIC DNA]</scope>
    <source>
        <strain evidence="5 6">DSM 45272</strain>
    </source>
</reference>
<dbReference type="GO" id="GO:0003677">
    <property type="term" value="F:DNA binding"/>
    <property type="evidence" value="ECO:0007669"/>
    <property type="project" value="UniProtKB-UniRule"/>
</dbReference>
<dbReference type="Gene3D" id="1.10.10.10">
    <property type="entry name" value="Winged helix-like DNA-binding domain superfamily/Winged helix DNA-binding domain"/>
    <property type="match status" value="1"/>
</dbReference>
<dbReference type="Proteomes" id="UP000580861">
    <property type="component" value="Unassembled WGS sequence"/>
</dbReference>
<dbReference type="InterPro" id="IPR016032">
    <property type="entry name" value="Sig_transdc_resp-reg_C-effctor"/>
</dbReference>
<dbReference type="GO" id="GO:0000160">
    <property type="term" value="P:phosphorelay signal transduction system"/>
    <property type="evidence" value="ECO:0007669"/>
    <property type="project" value="InterPro"/>
</dbReference>
<dbReference type="SMART" id="SM01043">
    <property type="entry name" value="BTAD"/>
    <property type="match status" value="1"/>
</dbReference>
<dbReference type="Pfam" id="PF00931">
    <property type="entry name" value="NB-ARC"/>
    <property type="match status" value="1"/>
</dbReference>
<organism evidence="5 6">
    <name type="scientific">Amycolatopsis umgeniensis</name>
    <dbReference type="NCBI Taxonomy" id="336628"/>
    <lineage>
        <taxon>Bacteria</taxon>
        <taxon>Bacillati</taxon>
        <taxon>Actinomycetota</taxon>
        <taxon>Actinomycetes</taxon>
        <taxon>Pseudonocardiales</taxon>
        <taxon>Pseudonocardiaceae</taxon>
        <taxon>Amycolatopsis</taxon>
    </lineage>
</organism>
<dbReference type="InterPro" id="IPR005158">
    <property type="entry name" value="BTAD"/>
</dbReference>
<dbReference type="PANTHER" id="PTHR47691:SF3">
    <property type="entry name" value="HTH-TYPE TRANSCRIPTIONAL REGULATOR RV0890C-RELATED"/>
    <property type="match status" value="1"/>
</dbReference>
<dbReference type="SUPFAM" id="SSF52540">
    <property type="entry name" value="P-loop containing nucleoside triphosphate hydrolases"/>
    <property type="match status" value="1"/>
</dbReference>
<dbReference type="SUPFAM" id="SSF48452">
    <property type="entry name" value="TPR-like"/>
    <property type="match status" value="2"/>
</dbReference>
<protein>
    <submittedName>
        <fullName evidence="5">Putative ATPase</fullName>
    </submittedName>
</protein>